<feature type="chain" id="PRO_5029783531" description="F-box domain-containing protein" evidence="1">
    <location>
        <begin position="21"/>
        <end position="367"/>
    </location>
</feature>
<dbReference type="Pfam" id="PF12937">
    <property type="entry name" value="F-box-like"/>
    <property type="match status" value="1"/>
</dbReference>
<dbReference type="SMART" id="SM00256">
    <property type="entry name" value="FBOX"/>
    <property type="match status" value="1"/>
</dbReference>
<dbReference type="OMA" id="PPWDEAF"/>
<dbReference type="InterPro" id="IPR036047">
    <property type="entry name" value="F-box-like_dom_sf"/>
</dbReference>
<dbReference type="PANTHER" id="PTHR31482">
    <property type="entry name" value="ESTS AU081301(E20138)"/>
    <property type="match status" value="1"/>
</dbReference>
<proteinExistence type="predicted"/>
<feature type="domain" description="F-box" evidence="2">
    <location>
        <begin position="66"/>
        <end position="112"/>
    </location>
</feature>
<organism evidence="3 4">
    <name type="scientific">Kalanchoe fedtschenkoi</name>
    <name type="common">Lavender scallops</name>
    <name type="synonym">South American air plant</name>
    <dbReference type="NCBI Taxonomy" id="63787"/>
    <lineage>
        <taxon>Eukaryota</taxon>
        <taxon>Viridiplantae</taxon>
        <taxon>Streptophyta</taxon>
        <taxon>Embryophyta</taxon>
        <taxon>Tracheophyta</taxon>
        <taxon>Spermatophyta</taxon>
        <taxon>Magnoliopsida</taxon>
        <taxon>eudicotyledons</taxon>
        <taxon>Gunneridae</taxon>
        <taxon>Pentapetalae</taxon>
        <taxon>Saxifragales</taxon>
        <taxon>Crassulaceae</taxon>
        <taxon>Kalanchoe</taxon>
    </lineage>
</organism>
<accession>A0A7N0UFF1</accession>
<dbReference type="EnsemblPlants" id="Kaladp0064s0076.1.v1.1">
    <property type="protein sequence ID" value="Kaladp0064s0076.1.v1.1"/>
    <property type="gene ID" value="Kaladp0064s0076.v1.1"/>
</dbReference>
<keyword evidence="1" id="KW-0732">Signal</keyword>
<dbReference type="Proteomes" id="UP000594263">
    <property type="component" value="Unplaced"/>
</dbReference>
<dbReference type="SUPFAM" id="SSF81383">
    <property type="entry name" value="F-box domain"/>
    <property type="match status" value="1"/>
</dbReference>
<feature type="signal peptide" evidence="1">
    <location>
        <begin position="1"/>
        <end position="20"/>
    </location>
</feature>
<reference evidence="3" key="1">
    <citation type="submission" date="2021-01" db="UniProtKB">
        <authorList>
            <consortium name="EnsemblPlants"/>
        </authorList>
    </citation>
    <scope>IDENTIFICATION</scope>
</reference>
<name>A0A7N0UFF1_KALFE</name>
<dbReference type="Gene3D" id="1.20.1280.50">
    <property type="match status" value="1"/>
</dbReference>
<dbReference type="PANTHER" id="PTHR31482:SF2">
    <property type="entry name" value="F-BOX DOMAIN-CONTAINING PROTEIN"/>
    <property type="match status" value="1"/>
</dbReference>
<evidence type="ECO:0000313" key="4">
    <source>
        <dbReference type="Proteomes" id="UP000594263"/>
    </source>
</evidence>
<dbReference type="Gramene" id="Kaladp0064s0076.1.v1.1">
    <property type="protein sequence ID" value="Kaladp0064s0076.1.v1.1"/>
    <property type="gene ID" value="Kaladp0064s0076.v1.1"/>
</dbReference>
<evidence type="ECO:0000259" key="2">
    <source>
        <dbReference type="PROSITE" id="PS50181"/>
    </source>
</evidence>
<protein>
    <recommendedName>
        <fullName evidence="2">F-box domain-containing protein</fullName>
    </recommendedName>
</protein>
<keyword evidence="4" id="KW-1185">Reference proteome</keyword>
<dbReference type="AlphaFoldDB" id="A0A7N0UFF1"/>
<evidence type="ECO:0000256" key="1">
    <source>
        <dbReference type="SAM" id="SignalP"/>
    </source>
</evidence>
<dbReference type="InterPro" id="IPR001810">
    <property type="entry name" value="F-box_dom"/>
</dbReference>
<evidence type="ECO:0000313" key="3">
    <source>
        <dbReference type="EnsemblPlants" id="Kaladp0064s0076.1.v1.1"/>
    </source>
</evidence>
<sequence>MLISVLITWLTLFFLSKLLSLKPLPPLTSSVRLVSCWWFWREGRPPLGSSAVCEESHKTEDDAGEILSILDLPDLVLECILQKQPPDALCRMASVCSDLRDMCLSDHLWERHMRAKWGRVIGSTARQGWRMAVRNDPASLEPRKDLLGIILRKLWPFPWVQSRSDCKITSLVAWYSALESGKLWFPAQVYNRENNHVGFILSCYDAELSYDHSTETFKARYLPHGIRRPVAVEDGVAWERIRAPPVRTSPRDLHVSDCLSDLRPGDHVEIQWRRNKEFPYGWWYGVVGHLESCDGDESFCRCNKSDAVVLEFNQYAPSSRWRRTLIDRKDHREEGNEGRGFYGGIRKISSQDEISVWKRLWPTQPLE</sequence>
<dbReference type="PROSITE" id="PS50181">
    <property type="entry name" value="FBOX"/>
    <property type="match status" value="1"/>
</dbReference>